<keyword evidence="2" id="KW-0479">Metal-binding</keyword>
<dbReference type="CDD" id="cd00854">
    <property type="entry name" value="NagA"/>
    <property type="match status" value="1"/>
</dbReference>
<comment type="caution">
    <text evidence="7">The sequence shown here is derived from an EMBL/GenBank/DDBJ whole genome shotgun (WGS) entry which is preliminary data.</text>
</comment>
<dbReference type="PIRSF" id="PIRSF038994">
    <property type="entry name" value="NagA"/>
    <property type="match status" value="1"/>
</dbReference>
<dbReference type="PANTHER" id="PTHR11113:SF14">
    <property type="entry name" value="N-ACETYLGLUCOSAMINE-6-PHOSPHATE DEACETYLASE"/>
    <property type="match status" value="1"/>
</dbReference>
<dbReference type="RefSeq" id="WP_394608618.1">
    <property type="nucleotide sequence ID" value="NZ_JBIHSJ010000004.1"/>
</dbReference>
<evidence type="ECO:0000256" key="1">
    <source>
        <dbReference type="ARBA" id="ARBA00010716"/>
    </source>
</evidence>
<evidence type="ECO:0000256" key="5">
    <source>
        <dbReference type="PIRNR" id="PIRNR038994"/>
    </source>
</evidence>
<accession>A0ABW7J1Q3</accession>
<keyword evidence="3 5" id="KW-0378">Hydrolase</keyword>
<dbReference type="EC" id="3.5.1.25" evidence="7"/>
<evidence type="ECO:0000256" key="2">
    <source>
        <dbReference type="ARBA" id="ARBA00022723"/>
    </source>
</evidence>
<dbReference type="Proteomes" id="UP001607151">
    <property type="component" value="Unassembled WGS sequence"/>
</dbReference>
<dbReference type="InterPro" id="IPR003764">
    <property type="entry name" value="GlcNAc_6-P_deAcase"/>
</dbReference>
<dbReference type="GO" id="GO:0008448">
    <property type="term" value="F:N-acetylglucosamine-6-phosphate deacetylase activity"/>
    <property type="evidence" value="ECO:0007669"/>
    <property type="project" value="UniProtKB-EC"/>
</dbReference>
<dbReference type="InterPro" id="IPR006680">
    <property type="entry name" value="Amidohydro-rel"/>
</dbReference>
<evidence type="ECO:0000313" key="8">
    <source>
        <dbReference type="Proteomes" id="UP001607151"/>
    </source>
</evidence>
<dbReference type="SUPFAM" id="SSF51556">
    <property type="entry name" value="Metallo-dependent hydrolases"/>
    <property type="match status" value="1"/>
</dbReference>
<dbReference type="PANTHER" id="PTHR11113">
    <property type="entry name" value="N-ACETYLGLUCOSAMINE-6-PHOSPHATE DEACETYLASE"/>
    <property type="match status" value="1"/>
</dbReference>
<evidence type="ECO:0000313" key="7">
    <source>
        <dbReference type="EMBL" id="MFH0267069.1"/>
    </source>
</evidence>
<proteinExistence type="inferred from homology"/>
<reference evidence="7 8" key="1">
    <citation type="submission" date="2024-10" db="EMBL/GenBank/DDBJ databases">
        <authorList>
            <person name="Yibar A."/>
            <person name="Saticioglu I.B."/>
            <person name="Duman M."/>
            <person name="Ajmi N."/>
            <person name="Gurler F."/>
            <person name="Ay H."/>
            <person name="Onuk E."/>
            <person name="Guler S."/>
            <person name="Romalde J.L."/>
        </authorList>
    </citation>
    <scope>NUCLEOTIDE SEQUENCE [LARGE SCALE GENOMIC DNA]</scope>
    <source>
        <strain evidence="7 8">14-MA-B</strain>
    </source>
</reference>
<comment type="similarity">
    <text evidence="1 5">Belongs to the metallo-dependent hydrolases superfamily. NagA family.</text>
</comment>
<dbReference type="Gene3D" id="3.20.20.140">
    <property type="entry name" value="Metal-dependent hydrolases"/>
    <property type="match status" value="1"/>
</dbReference>
<gene>
    <name evidence="7" type="primary">nagA</name>
    <name evidence="7" type="ORF">ACGRQ9_16625</name>
</gene>
<dbReference type="InterPro" id="IPR011059">
    <property type="entry name" value="Metal-dep_hydrolase_composite"/>
</dbReference>
<keyword evidence="4 5" id="KW-0119">Carbohydrate metabolism</keyword>
<evidence type="ECO:0000259" key="6">
    <source>
        <dbReference type="Pfam" id="PF01979"/>
    </source>
</evidence>
<protein>
    <submittedName>
        <fullName evidence="7">N-acetylglucosamine-6-phosphate deacetylase</fullName>
        <ecNumber evidence="7">3.5.1.25</ecNumber>
    </submittedName>
</protein>
<sequence>MEHYAISAKRIFDGERFHTHSSLVWQGETIVGIFPTSTVDEKIIIQHYAEGIITPGFIDIQVNGGGGVMFNEKTDVDGIDTICKAHRKHGTAYLLPTLISDTPRKIHEALTAAQNALDCNTLGILGIHIEGPWINPAKKGAHNESLFFDPQISMLESLPWLKSGTTLITLAPEKVNNESIKWLSKKGAILSCGHSNATTQELDNQYFNAISGFTHLYNAMSPLEGRQAGVVGKALMTDNAWCSIITDNIHVSKESALLAHRVKPKGKLLIVTDAMASVGSKSPSFTLNDEIISVVDNKLVNTNGNLAGAHIGMDESVANVIKWGIDEAEAFKMASTYPAIAIKQERLGKLKEGFYASATILDPNYEAQHVLVNGILF</sequence>
<dbReference type="Pfam" id="PF01979">
    <property type="entry name" value="Amidohydro_1"/>
    <property type="match status" value="1"/>
</dbReference>
<keyword evidence="8" id="KW-1185">Reference proteome</keyword>
<dbReference type="Gene3D" id="2.30.40.10">
    <property type="entry name" value="Urease, subunit C, domain 1"/>
    <property type="match status" value="1"/>
</dbReference>
<organism evidence="7 8">
    <name type="scientific">Vibrio rumoiensis</name>
    <dbReference type="NCBI Taxonomy" id="76258"/>
    <lineage>
        <taxon>Bacteria</taxon>
        <taxon>Pseudomonadati</taxon>
        <taxon>Pseudomonadota</taxon>
        <taxon>Gammaproteobacteria</taxon>
        <taxon>Vibrionales</taxon>
        <taxon>Vibrionaceae</taxon>
        <taxon>Vibrio</taxon>
    </lineage>
</organism>
<dbReference type="SUPFAM" id="SSF51338">
    <property type="entry name" value="Composite domain of metallo-dependent hydrolases"/>
    <property type="match status" value="1"/>
</dbReference>
<evidence type="ECO:0000256" key="3">
    <source>
        <dbReference type="ARBA" id="ARBA00022801"/>
    </source>
</evidence>
<dbReference type="EMBL" id="JBIHSN010000003">
    <property type="protein sequence ID" value="MFH0267069.1"/>
    <property type="molecule type" value="Genomic_DNA"/>
</dbReference>
<evidence type="ECO:0000256" key="4">
    <source>
        <dbReference type="ARBA" id="ARBA00023277"/>
    </source>
</evidence>
<name>A0ABW7J1Q3_9VIBR</name>
<dbReference type="NCBIfam" id="TIGR00221">
    <property type="entry name" value="nagA"/>
    <property type="match status" value="1"/>
</dbReference>
<dbReference type="InterPro" id="IPR032466">
    <property type="entry name" value="Metal_Hydrolase"/>
</dbReference>
<feature type="domain" description="Amidohydrolase-related" evidence="6">
    <location>
        <begin position="52"/>
        <end position="374"/>
    </location>
</feature>